<feature type="compositionally biased region" description="Basic and acidic residues" evidence="1">
    <location>
        <begin position="1"/>
        <end position="13"/>
    </location>
</feature>
<dbReference type="Proteomes" id="UP001642405">
    <property type="component" value="Unassembled WGS sequence"/>
</dbReference>
<feature type="region of interest" description="Disordered" evidence="1">
    <location>
        <begin position="331"/>
        <end position="378"/>
    </location>
</feature>
<comment type="caution">
    <text evidence="2">The sequence shown here is derived from an EMBL/GenBank/DDBJ whole genome shotgun (WGS) entry which is preliminary data.</text>
</comment>
<reference evidence="2 3" key="1">
    <citation type="submission" date="2024-01" db="EMBL/GenBank/DDBJ databases">
        <authorList>
            <person name="Allen C."/>
            <person name="Tagirdzhanova G."/>
        </authorList>
    </citation>
    <scope>NUCLEOTIDE SEQUENCE [LARGE SCALE GENOMIC DNA]</scope>
</reference>
<feature type="region of interest" description="Disordered" evidence="1">
    <location>
        <begin position="392"/>
        <end position="432"/>
    </location>
</feature>
<feature type="compositionally biased region" description="Acidic residues" evidence="1">
    <location>
        <begin position="532"/>
        <end position="542"/>
    </location>
</feature>
<feature type="compositionally biased region" description="Polar residues" evidence="1">
    <location>
        <begin position="17"/>
        <end position="42"/>
    </location>
</feature>
<feature type="compositionally biased region" description="Polar residues" evidence="1">
    <location>
        <begin position="77"/>
        <end position="89"/>
    </location>
</feature>
<organism evidence="2 3">
    <name type="scientific">Sporothrix curviconia</name>
    <dbReference type="NCBI Taxonomy" id="1260050"/>
    <lineage>
        <taxon>Eukaryota</taxon>
        <taxon>Fungi</taxon>
        <taxon>Dikarya</taxon>
        <taxon>Ascomycota</taxon>
        <taxon>Pezizomycotina</taxon>
        <taxon>Sordariomycetes</taxon>
        <taxon>Sordariomycetidae</taxon>
        <taxon>Ophiostomatales</taxon>
        <taxon>Ophiostomataceae</taxon>
        <taxon>Sporothrix</taxon>
    </lineage>
</organism>
<feature type="region of interest" description="Disordered" evidence="1">
    <location>
        <begin position="498"/>
        <end position="662"/>
    </location>
</feature>
<feature type="region of interest" description="Disordered" evidence="1">
    <location>
        <begin position="844"/>
        <end position="868"/>
    </location>
</feature>
<feature type="compositionally biased region" description="Polar residues" evidence="1">
    <location>
        <begin position="139"/>
        <end position="152"/>
    </location>
</feature>
<feature type="compositionally biased region" description="Low complexity" evidence="1">
    <location>
        <begin position="593"/>
        <end position="612"/>
    </location>
</feature>
<keyword evidence="3" id="KW-1185">Reference proteome</keyword>
<feature type="compositionally biased region" description="Polar residues" evidence="1">
    <location>
        <begin position="353"/>
        <end position="368"/>
    </location>
</feature>
<evidence type="ECO:0000256" key="1">
    <source>
        <dbReference type="SAM" id="MobiDB-lite"/>
    </source>
</evidence>
<feature type="compositionally biased region" description="Low complexity" evidence="1">
    <location>
        <begin position="402"/>
        <end position="422"/>
    </location>
</feature>
<accession>A0ABP0AY28</accession>
<feature type="compositionally biased region" description="Low complexity" evidence="1">
    <location>
        <begin position="498"/>
        <end position="511"/>
    </location>
</feature>
<feature type="region of interest" description="Disordered" evidence="1">
    <location>
        <begin position="946"/>
        <end position="984"/>
    </location>
</feature>
<feature type="compositionally biased region" description="Pro residues" evidence="1">
    <location>
        <begin position="892"/>
        <end position="906"/>
    </location>
</feature>
<feature type="region of interest" description="Disordered" evidence="1">
    <location>
        <begin position="883"/>
        <end position="929"/>
    </location>
</feature>
<dbReference type="EMBL" id="CAWUHB010000005">
    <property type="protein sequence ID" value="CAK7212193.1"/>
    <property type="molecule type" value="Genomic_DNA"/>
</dbReference>
<name>A0ABP0AY28_9PEZI</name>
<feature type="compositionally biased region" description="Polar residues" evidence="1">
    <location>
        <begin position="644"/>
        <end position="662"/>
    </location>
</feature>
<feature type="compositionally biased region" description="Basic and acidic residues" evidence="1">
    <location>
        <begin position="551"/>
        <end position="566"/>
    </location>
</feature>
<proteinExistence type="predicted"/>
<sequence length="984" mass="103841">MDDSGNHPEDGKLSPEGNETASPGTCQTSASLPRITLPSTGQLYDRDQPILSVEMPSPGQEAVPLPGDRECEAPCTPTGTSGQQVSPRSSAEESEGTESDRNVEADGSDSGEPPMDIYDRSTAYITPTPMPRAARHQSLPRQAQTGSYNTPPQLEVPQVHPGDPYEFNNNSAYRGTGSSSPYGYGTPSRGGGYIRTSMRNSPQAGPFNEHPDPLRQHPIGVFPYENTSPAYGVNNAQPPNVYRGVQTGRSQSNPYGQDAYNGRAYGSPGVSDGRVYGSPGTSVYPYGSRTHSDSNPAWMPAQHHDTLAWNTPFWEDGHHMSQLRGIEPSAYPSFHGTAASSSGTGFPHGIGNPYNQPHGNSSSYQASSGRPAYGQQGAFSPLLQPQQANASPYFRGADRSGSRSNRSSASPQAASYDQLPYGSGPPRPGPYYSGLDYDVLHQRGNYQGVPTQMRANSATPPRHMTPGREHTLIDPSIRPWAGMPPATRVTYHSDVAHTTANTNTNGNANRAGPSAVGRIAPTGIQGQTIAESEAESSYESDDSNATIRGPDSTRRCNDKDHRKDNGDDAGGGGGACGAGGAGSAAGAGGSGAGAAHDSADNNTSNGNTGSGTQDKGKGKANDAAANNGSGSSSASGGNASGGSQENSTVPAPDSSSSAVQISQRQRNSIFVRVLRNFRKSTSSRSGSGLVSGAVSFSDTADIISAAGFNEHAIQRMMRPGWANKPMSFFRSSKTIVPALAATKREIFEEMSLVEQNIIYHYELNGYLPDPDIDVAEIVDRASEAVTKKKREKILRIANHLYAKYTQAKVEAETSGTVLPGNAAGNGLAAQQYINAYHVREHRHCPSHTNGSAIAGSSADRVERPPTPEVNVFDTAFSRLLGRQATQTAQQPAPQPAAQPVQHPPPSIVLTAAEDTGDDASNPVAPGLRPGVEDVAWSLGINLRLNDDDTYMNDADTTDHAGLAEPEQAEQAERMADTDPMDVNQ</sequence>
<feature type="compositionally biased region" description="Low complexity" evidence="1">
    <location>
        <begin position="173"/>
        <end position="184"/>
    </location>
</feature>
<protein>
    <submittedName>
        <fullName evidence="2">Uncharacterized protein</fullName>
    </submittedName>
</protein>
<evidence type="ECO:0000313" key="3">
    <source>
        <dbReference type="Proteomes" id="UP001642405"/>
    </source>
</evidence>
<evidence type="ECO:0000313" key="2">
    <source>
        <dbReference type="EMBL" id="CAK7212193.1"/>
    </source>
</evidence>
<gene>
    <name evidence="2" type="ORF">SCUCBS95973_001360</name>
</gene>
<feature type="region of interest" description="Disordered" evidence="1">
    <location>
        <begin position="1"/>
        <end position="184"/>
    </location>
</feature>
<feature type="compositionally biased region" description="Gly residues" evidence="1">
    <location>
        <begin position="568"/>
        <end position="592"/>
    </location>
</feature>
<feature type="compositionally biased region" description="Low complexity" evidence="1">
    <location>
        <begin position="621"/>
        <end position="643"/>
    </location>
</feature>